<gene>
    <name evidence="2" type="ORF">CEP54_012807</name>
</gene>
<dbReference type="PANTHER" id="PTHR33112">
    <property type="entry name" value="DOMAIN PROTEIN, PUTATIVE-RELATED"/>
    <property type="match status" value="1"/>
</dbReference>
<dbReference type="STRING" id="1325734.A0A428P6G4"/>
<dbReference type="Pfam" id="PF06985">
    <property type="entry name" value="HET"/>
    <property type="match status" value="1"/>
</dbReference>
<dbReference type="InterPro" id="IPR010730">
    <property type="entry name" value="HET"/>
</dbReference>
<comment type="caution">
    <text evidence="2">The sequence shown here is derived from an EMBL/GenBank/DDBJ whole genome shotgun (WGS) entry which is preliminary data.</text>
</comment>
<reference evidence="2 3" key="1">
    <citation type="submission" date="2017-06" db="EMBL/GenBank/DDBJ databases">
        <title>Comparative genomic analysis of Ambrosia Fusariam Clade fungi.</title>
        <authorList>
            <person name="Stajich J.E."/>
            <person name="Carrillo J."/>
            <person name="Kijimoto T."/>
            <person name="Eskalen A."/>
            <person name="O'Donnell K."/>
            <person name="Kasson M."/>
        </authorList>
    </citation>
    <scope>NUCLEOTIDE SEQUENCE [LARGE SCALE GENOMIC DNA]</scope>
    <source>
        <strain evidence="2 3">NRRL62584</strain>
    </source>
</reference>
<dbReference type="PANTHER" id="PTHR33112:SF16">
    <property type="entry name" value="HETEROKARYON INCOMPATIBILITY DOMAIN-CONTAINING PROTEIN"/>
    <property type="match status" value="1"/>
</dbReference>
<evidence type="ECO:0000313" key="2">
    <source>
        <dbReference type="EMBL" id="RSL48623.1"/>
    </source>
</evidence>
<evidence type="ECO:0000259" key="1">
    <source>
        <dbReference type="Pfam" id="PF06985"/>
    </source>
</evidence>
<name>A0A428P6G4_9HYPO</name>
<protein>
    <recommendedName>
        <fullName evidence="1">Heterokaryon incompatibility domain-containing protein</fullName>
    </recommendedName>
</protein>
<keyword evidence="3" id="KW-1185">Reference proteome</keyword>
<sequence length="664" mass="75458">MARTAGMTPQLPKCNVCLDLDKELLERKLRGEAYSCYLEEILVSSDKCQTCSLLLKAVRHSFPEVFAKPAFFQLYFSHFGGEEYQRSNDVFGLSVSPKEFPDTEDDPLEMIPGGWKPRVLHIFSMQDKPNPWPLFGGGSVISSDRQALAAQSKEWVDNCEKNHPDCRRTKTSLPKRVVRIVPGLDPGACSVRLYEPDPDTQGEYACLSHCWGKHQIITTTRSNFSQHQDEIPWNDLSTTFQDAIEFCLRLGLEFIWIDSLCIVQDDADDWEQEAVKMARYYTNAHVTLAATAAPDGTVGLFPEPHAEDQPLELKDTNERGEQYHLVARTSINHVFEDEQDALTEFPLMTRGWVYQEHILSRRFLHFGRRELMWECHSATHCQCGVIPNQPRSDYTTNQVLSVAKTGLDLTNKKSRRRMWYDNVEAIMNLNFTYVKDRLPAAAGVAKRLAKGATGRYLAGLWEDCLITDLCWSILENGERPDELRDIPSWSWGSVSGGLATLWCQSDLDNDKMKAAATVLEISCEPDPPSFLGYLELAILVIESRVVTVTMSSVDMKGRRVRELQFKKAKLYGELGGSWTFHPDVQNWEMDGEEVEVVIVEMMREMVDEKVKSATFLVLQAEQALFRRVGLLRAQVRRRRGAPDETPTFLDHFAMEATTTTVSIC</sequence>
<dbReference type="EMBL" id="NKCI01000193">
    <property type="protein sequence ID" value="RSL48623.1"/>
    <property type="molecule type" value="Genomic_DNA"/>
</dbReference>
<evidence type="ECO:0000313" key="3">
    <source>
        <dbReference type="Proteomes" id="UP000288168"/>
    </source>
</evidence>
<organism evidence="2 3">
    <name type="scientific">Fusarium duplospermum</name>
    <dbReference type="NCBI Taxonomy" id="1325734"/>
    <lineage>
        <taxon>Eukaryota</taxon>
        <taxon>Fungi</taxon>
        <taxon>Dikarya</taxon>
        <taxon>Ascomycota</taxon>
        <taxon>Pezizomycotina</taxon>
        <taxon>Sordariomycetes</taxon>
        <taxon>Hypocreomycetidae</taxon>
        <taxon>Hypocreales</taxon>
        <taxon>Nectriaceae</taxon>
        <taxon>Fusarium</taxon>
        <taxon>Fusarium solani species complex</taxon>
    </lineage>
</organism>
<dbReference type="OrthoDB" id="5362512at2759"/>
<proteinExistence type="predicted"/>
<dbReference type="Proteomes" id="UP000288168">
    <property type="component" value="Unassembled WGS sequence"/>
</dbReference>
<feature type="domain" description="Heterokaryon incompatibility" evidence="1">
    <location>
        <begin position="204"/>
        <end position="356"/>
    </location>
</feature>
<accession>A0A428P6G4</accession>
<dbReference type="AlphaFoldDB" id="A0A428P6G4"/>